<dbReference type="Pfam" id="PF14510">
    <property type="entry name" value="ABC_trans_N"/>
    <property type="match status" value="1"/>
</dbReference>
<dbReference type="InterPro" id="IPR003439">
    <property type="entry name" value="ABC_transporter-like_ATP-bd"/>
</dbReference>
<dbReference type="GO" id="GO:0016887">
    <property type="term" value="F:ATP hydrolysis activity"/>
    <property type="evidence" value="ECO:0007669"/>
    <property type="project" value="InterPro"/>
</dbReference>
<evidence type="ECO:0000313" key="11">
    <source>
        <dbReference type="EMBL" id="PSN75657.1"/>
    </source>
</evidence>
<dbReference type="InterPro" id="IPR029481">
    <property type="entry name" value="ABC_trans_N"/>
</dbReference>
<keyword evidence="5" id="KW-0547">Nucleotide-binding</keyword>
<evidence type="ECO:0000256" key="7">
    <source>
        <dbReference type="ARBA" id="ARBA00022989"/>
    </source>
</evidence>
<name>A0A2T2PDB7_CORCC</name>
<dbReference type="GO" id="GO:0016020">
    <property type="term" value="C:membrane"/>
    <property type="evidence" value="ECO:0007669"/>
    <property type="project" value="UniProtKB-SubCell"/>
</dbReference>
<evidence type="ECO:0000256" key="4">
    <source>
        <dbReference type="ARBA" id="ARBA00022692"/>
    </source>
</evidence>
<feature type="transmembrane region" description="Helical" evidence="9">
    <location>
        <begin position="604"/>
        <end position="622"/>
    </location>
</feature>
<feature type="transmembrane region" description="Helical" evidence="9">
    <location>
        <begin position="714"/>
        <end position="731"/>
    </location>
</feature>
<dbReference type="Gene3D" id="3.40.50.300">
    <property type="entry name" value="P-loop containing nucleotide triphosphate hydrolases"/>
    <property type="match status" value="2"/>
</dbReference>
<keyword evidence="3" id="KW-0813">Transport</keyword>
<feature type="transmembrane region" description="Helical" evidence="9">
    <location>
        <begin position="1251"/>
        <end position="1272"/>
    </location>
</feature>
<dbReference type="InterPro" id="IPR034001">
    <property type="entry name" value="ABCG_PDR_1"/>
</dbReference>
<feature type="transmembrane region" description="Helical" evidence="9">
    <location>
        <begin position="1132"/>
        <end position="1153"/>
    </location>
</feature>
<dbReference type="EMBL" id="KZ678128">
    <property type="protein sequence ID" value="PSN75657.1"/>
    <property type="molecule type" value="Genomic_DNA"/>
</dbReference>
<dbReference type="GO" id="GO:0140359">
    <property type="term" value="F:ABC-type transporter activity"/>
    <property type="evidence" value="ECO:0007669"/>
    <property type="project" value="InterPro"/>
</dbReference>
<feature type="transmembrane region" description="Helical" evidence="9">
    <location>
        <begin position="1403"/>
        <end position="1423"/>
    </location>
</feature>
<feature type="transmembrane region" description="Helical" evidence="9">
    <location>
        <begin position="494"/>
        <end position="516"/>
    </location>
</feature>
<comment type="similarity">
    <text evidence="2">Belongs to the ABC transporter superfamily. ABCG family. PDR (TC 3.A.1.205) subfamily.</text>
</comment>
<dbReference type="InterPro" id="IPR013525">
    <property type="entry name" value="ABC2_TM"/>
</dbReference>
<organism evidence="11 12">
    <name type="scientific">Corynespora cassiicola Philippines</name>
    <dbReference type="NCBI Taxonomy" id="1448308"/>
    <lineage>
        <taxon>Eukaryota</taxon>
        <taxon>Fungi</taxon>
        <taxon>Dikarya</taxon>
        <taxon>Ascomycota</taxon>
        <taxon>Pezizomycotina</taxon>
        <taxon>Dothideomycetes</taxon>
        <taxon>Pleosporomycetidae</taxon>
        <taxon>Pleosporales</taxon>
        <taxon>Corynesporascaceae</taxon>
        <taxon>Corynespora</taxon>
    </lineage>
</organism>
<keyword evidence="12" id="KW-1185">Reference proteome</keyword>
<dbReference type="Pfam" id="PF00005">
    <property type="entry name" value="ABC_tran"/>
    <property type="match status" value="2"/>
</dbReference>
<dbReference type="Pfam" id="PF19055">
    <property type="entry name" value="ABC2_membrane_7"/>
    <property type="match status" value="1"/>
</dbReference>
<dbReference type="Pfam" id="PF06422">
    <property type="entry name" value="PDR_CDR"/>
    <property type="match status" value="1"/>
</dbReference>
<feature type="domain" description="ABC transporter" evidence="10">
    <location>
        <begin position="792"/>
        <end position="1034"/>
    </location>
</feature>
<evidence type="ECO:0000256" key="1">
    <source>
        <dbReference type="ARBA" id="ARBA00004141"/>
    </source>
</evidence>
<evidence type="ECO:0000256" key="6">
    <source>
        <dbReference type="ARBA" id="ARBA00022840"/>
    </source>
</evidence>
<evidence type="ECO:0000256" key="2">
    <source>
        <dbReference type="ARBA" id="ARBA00006012"/>
    </source>
</evidence>
<evidence type="ECO:0000256" key="8">
    <source>
        <dbReference type="ARBA" id="ARBA00023136"/>
    </source>
</evidence>
<dbReference type="PROSITE" id="PS00211">
    <property type="entry name" value="ABC_TRANSPORTER_1"/>
    <property type="match status" value="1"/>
</dbReference>
<feature type="transmembrane region" description="Helical" evidence="9">
    <location>
        <begin position="572"/>
        <end position="592"/>
    </location>
</feature>
<dbReference type="GO" id="GO:0005524">
    <property type="term" value="F:ATP binding"/>
    <property type="evidence" value="ECO:0007669"/>
    <property type="project" value="UniProtKB-KW"/>
</dbReference>
<dbReference type="InterPro" id="IPR010929">
    <property type="entry name" value="PDR_CDR_ABC"/>
</dbReference>
<protein>
    <submittedName>
        <fullName evidence="11">ABC-2 type transporter</fullName>
    </submittedName>
</protein>
<keyword evidence="4 9" id="KW-0812">Transmembrane</keyword>
<dbReference type="STRING" id="1448308.A0A2T2PDB7"/>
<dbReference type="InterPro" id="IPR003593">
    <property type="entry name" value="AAA+_ATPase"/>
</dbReference>
<dbReference type="SMART" id="SM00382">
    <property type="entry name" value="AAA"/>
    <property type="match status" value="2"/>
</dbReference>
<dbReference type="InterPro" id="IPR043926">
    <property type="entry name" value="ABCG_dom"/>
</dbReference>
<comment type="subcellular location">
    <subcellularLocation>
        <location evidence="1">Membrane</location>
        <topology evidence="1">Multi-pass membrane protein</topology>
    </subcellularLocation>
</comment>
<dbReference type="CDD" id="cd03233">
    <property type="entry name" value="ABCG_PDR_domain1"/>
    <property type="match status" value="1"/>
</dbReference>
<keyword evidence="8 9" id="KW-0472">Membrane</keyword>
<feature type="domain" description="ABC transporter" evidence="10">
    <location>
        <begin position="91"/>
        <end position="348"/>
    </location>
</feature>
<dbReference type="OrthoDB" id="245989at2759"/>
<evidence type="ECO:0000256" key="5">
    <source>
        <dbReference type="ARBA" id="ARBA00022741"/>
    </source>
</evidence>
<feature type="transmembrane region" description="Helical" evidence="9">
    <location>
        <begin position="1165"/>
        <end position="1186"/>
    </location>
</feature>
<feature type="transmembrane region" description="Helical" evidence="9">
    <location>
        <begin position="1207"/>
        <end position="1231"/>
    </location>
</feature>
<gene>
    <name evidence="11" type="ORF">BS50DRAFT_513457</name>
</gene>
<dbReference type="PANTHER" id="PTHR19241">
    <property type="entry name" value="ATP-BINDING CASSETTE TRANSPORTER"/>
    <property type="match status" value="1"/>
</dbReference>
<keyword evidence="7 9" id="KW-1133">Transmembrane helix</keyword>
<accession>A0A2T2PDB7</accession>
<dbReference type="SUPFAM" id="SSF52540">
    <property type="entry name" value="P-loop containing nucleoside triphosphate hydrolases"/>
    <property type="match status" value="2"/>
</dbReference>
<sequence>MVDEIHELARRLTSMSQGRVHHLFPEPSDKSLDPDSPDFDARLWSRSFYKTQTKALLGNPPNAIGFAFRNLNVYGLGSTMDYQKTVGNFFLDAATMARSILAPKSRQRIDILKGLDGVVQSGELLAVLGPPGSGATTLLKTIAGETSGFKVTEDTEINYQGIRPEEVQTTFRGEAIYNSEFDCHFPYLTVADTLYFAARARCPQNMDLPSGISKHHYAEHLRDVVMAMLGISHTKDTRVGDDFVRGISGGERKRVSIAEALLSYSPLQCWDNSTRGLDSANAIEFCRTLRTQADVFGVTSCLAIYQAPEEAYRLFDKVIVLYQGHQIYFGRATDAKAYFENLGFHCPEQKTTADFLTSMTSGSERQIRPGWSGKPPPRSPTEFACCWEESRERAKLKTDIDTFNTLHPFDGNQHEQFLTTRRAHQSKYQRPSSPFTLSFPQQVRLNLWRSFKLLISEPWMTLTMLTTNCFESLIIASIFYNLPPNSSNLYNRNLLIFYSILINAMGSMLEILTLYAKRKIIEKQSRYALYHPSAEASAAMIVDLPYKLLNALFINVPIYFMTNLRRDSSGPFFFFVLVSFTVTISMSMIFRFLGSITKTTSQALAPSAIILLTLMLFSGFAIPESYLSDWMGWLRWANPVFYAQESLALNEFVGQNFSCAKYVPAGTEYSLSEILPEGRICDSIGASAGASFVRGDDHLRIVYGFEDSHRWRNFGILVAITIFFMGLYLIATELVTSERSKGEVLVFTQKALKKLRGAPADVETCLDSSQHMPENVKSEEKARDLAKQTSVFHWKDVSYEVEVKGKSRTILDHVDGWVKPGTLTALMGVSGAGKTTLLDVLASRVTMGVVTGEMLVDGQMRDFSFQRKTGYVTQQDLHLHTATVREALTFSAMLRQPKRYNQEERLAYVDTVIDLLGMRDYADAVIGDLGEGLNIEQRKRTTIGVELAARPELLLFLDEPTSGLDSQTSWSICNLMETLTQSGQAILCTIHQPSASLFQRFDRLLLLAKGGRTVYFGDIGKNSHVLLDYFYRNGAPAHQKGKNPAEYMLEVIGAAPKSHTEIDWPSVWRQSREYQTVQEELQRLKAFSEKAARSFGEIDPSAYTEFAADFSVQMREVTKRAFQQYWRSPSYIFSKSLLTFGSALFIGLALMGNENTERGLQNQMFGVYIFLFIFSQMVQQIMPVFVSQRTMYEARERPAKAYSWIAFFAANVVVEIVWNSVMGIFSFLFWYFPLRFDRNAEWTDAVHSRAITLFLICWIFFVFSSTFAHLIIAGIGSAEVAGGLLNLLFILMFAFCGVLAGPEDLPGFWVFMYYANPFTYVVEGFLSVSLANAPAACATSELLQFNAPNGSTCGEYMAPYIHSVGGYLVDGASSICQYCRISESNEFLAGMNMSFGHRWRDFGLMWGYCIFNILVAALIYWIVRVPKNSFVKRG</sequence>
<evidence type="ECO:0000313" key="12">
    <source>
        <dbReference type="Proteomes" id="UP000240883"/>
    </source>
</evidence>
<keyword evidence="6" id="KW-0067">ATP-binding</keyword>
<dbReference type="InterPro" id="IPR034003">
    <property type="entry name" value="ABCG_PDR_2"/>
</dbReference>
<dbReference type="PROSITE" id="PS50893">
    <property type="entry name" value="ABC_TRANSPORTER_2"/>
    <property type="match status" value="2"/>
</dbReference>
<dbReference type="Pfam" id="PF01061">
    <property type="entry name" value="ABC2_membrane"/>
    <property type="match status" value="2"/>
</dbReference>
<reference evidence="11 12" key="1">
    <citation type="journal article" date="2018" name="Front. Microbiol.">
        <title>Genome-Wide Analysis of Corynespora cassiicola Leaf Fall Disease Putative Effectors.</title>
        <authorList>
            <person name="Lopez D."/>
            <person name="Ribeiro S."/>
            <person name="Label P."/>
            <person name="Fumanal B."/>
            <person name="Venisse J.S."/>
            <person name="Kohler A."/>
            <person name="de Oliveira R.R."/>
            <person name="Labutti K."/>
            <person name="Lipzen A."/>
            <person name="Lail K."/>
            <person name="Bauer D."/>
            <person name="Ohm R.A."/>
            <person name="Barry K.W."/>
            <person name="Spatafora J."/>
            <person name="Grigoriev I.V."/>
            <person name="Martin F.M."/>
            <person name="Pujade-Renaud V."/>
        </authorList>
    </citation>
    <scope>NUCLEOTIDE SEQUENCE [LARGE SCALE GENOMIC DNA]</scope>
    <source>
        <strain evidence="11 12">Philippines</strain>
    </source>
</reference>
<feature type="transmembrane region" description="Helical" evidence="9">
    <location>
        <begin position="459"/>
        <end position="482"/>
    </location>
</feature>
<dbReference type="CDD" id="cd03232">
    <property type="entry name" value="ABCG_PDR_domain2"/>
    <property type="match status" value="1"/>
</dbReference>
<evidence type="ECO:0000256" key="3">
    <source>
        <dbReference type="ARBA" id="ARBA00022448"/>
    </source>
</evidence>
<dbReference type="InterPro" id="IPR027417">
    <property type="entry name" value="P-loop_NTPase"/>
</dbReference>
<evidence type="ECO:0000256" key="9">
    <source>
        <dbReference type="SAM" id="Phobius"/>
    </source>
</evidence>
<dbReference type="FunFam" id="3.40.50.300:FF:000054">
    <property type="entry name" value="ABC multidrug transporter atrF"/>
    <property type="match status" value="1"/>
</dbReference>
<dbReference type="InterPro" id="IPR017871">
    <property type="entry name" value="ABC_transporter-like_CS"/>
</dbReference>
<dbReference type="Proteomes" id="UP000240883">
    <property type="component" value="Unassembled WGS sequence"/>
</dbReference>
<evidence type="ECO:0000259" key="10">
    <source>
        <dbReference type="PROSITE" id="PS50893"/>
    </source>
</evidence>
<feature type="transmembrane region" description="Helical" evidence="9">
    <location>
        <begin position="537"/>
        <end position="560"/>
    </location>
</feature>
<proteinExistence type="inferred from homology"/>
<feature type="transmembrane region" description="Helical" evidence="9">
    <location>
        <begin position="1284"/>
        <end position="1302"/>
    </location>
</feature>